<evidence type="ECO:0000259" key="1">
    <source>
        <dbReference type="Pfam" id="PF05430"/>
    </source>
</evidence>
<organism evidence="2 3">
    <name type="scientific">Helicobacter trogontum</name>
    <dbReference type="NCBI Taxonomy" id="50960"/>
    <lineage>
        <taxon>Bacteria</taxon>
        <taxon>Pseudomonadati</taxon>
        <taxon>Campylobacterota</taxon>
        <taxon>Epsilonproteobacteria</taxon>
        <taxon>Campylobacterales</taxon>
        <taxon>Helicobacteraceae</taxon>
        <taxon>Helicobacter</taxon>
    </lineage>
</organism>
<dbReference type="Proteomes" id="UP000029878">
    <property type="component" value="Unassembled WGS sequence"/>
</dbReference>
<dbReference type="AlphaFoldDB" id="A0A4U8SEV2"/>
<dbReference type="Pfam" id="PF05430">
    <property type="entry name" value="Methyltransf_30"/>
    <property type="match status" value="1"/>
</dbReference>
<feature type="domain" description="MnmC-like methyltransferase" evidence="1">
    <location>
        <begin position="166"/>
        <end position="251"/>
    </location>
</feature>
<evidence type="ECO:0000313" key="3">
    <source>
        <dbReference type="Proteomes" id="UP000029878"/>
    </source>
</evidence>
<evidence type="ECO:0000313" key="2">
    <source>
        <dbReference type="EMBL" id="TLD84730.1"/>
    </source>
</evidence>
<name>A0A4U8SEV2_9HELI</name>
<dbReference type="GO" id="GO:0016645">
    <property type="term" value="F:oxidoreductase activity, acting on the CH-NH group of donors"/>
    <property type="evidence" value="ECO:0007669"/>
    <property type="project" value="InterPro"/>
</dbReference>
<dbReference type="Gene3D" id="3.40.50.150">
    <property type="entry name" value="Vaccinia Virus protein VP39"/>
    <property type="match status" value="1"/>
</dbReference>
<comment type="caution">
    <text evidence="2">The sequence shown here is derived from an EMBL/GenBank/DDBJ whole genome shotgun (WGS) entry which is preliminary data.</text>
</comment>
<protein>
    <recommendedName>
        <fullName evidence="1">MnmC-like methyltransferase domain-containing protein</fullName>
    </recommendedName>
</protein>
<proteinExistence type="predicted"/>
<sequence>MAIYNDAAPIYDNIVQGLDKSFSVYNNTYKQSYHSKSLGAYTETLLKHIYPAIFFQNNGNFCDINTRETFLQQVDSIQKHYKIYADLTPLQHNISTLIQSLQTQNLTRPVRILDICFGLGYNAMLALTYFKTCEIYSPEKDLFLQELSDFPYQNIPQSKTILHMLYKQSYYHNKQQTLYYLHGNALTYLLQFRTGFFDIVFQDAFSQAYNEELWDTKYFQTLYKITKTPCIITTYAKARVVLEAAKRAGFNTLKYTWGSIFYK</sequence>
<gene>
    <name evidence="2" type="ORF">LS81_001630</name>
</gene>
<accession>A0A4U8SEV2</accession>
<dbReference type="PANTHER" id="PTHR39963">
    <property type="entry name" value="SLL0983 PROTEIN"/>
    <property type="match status" value="1"/>
</dbReference>
<reference evidence="2 3" key="1">
    <citation type="journal article" date="2014" name="Genome Announc.">
        <title>Draft genome sequences of eight enterohepatic helicobacter species isolated from both laboratory and wild rodents.</title>
        <authorList>
            <person name="Sheh A."/>
            <person name="Shen Z."/>
            <person name="Fox J.G."/>
        </authorList>
    </citation>
    <scope>NUCLEOTIDE SEQUENCE [LARGE SCALE GENOMIC DNA]</scope>
    <source>
        <strain evidence="2 3">ATCC 700114</strain>
    </source>
</reference>
<dbReference type="InterPro" id="IPR008471">
    <property type="entry name" value="MnmC-like_methylTransf"/>
</dbReference>
<dbReference type="InterPro" id="IPR029063">
    <property type="entry name" value="SAM-dependent_MTases_sf"/>
</dbReference>
<dbReference type="SUPFAM" id="SSF53335">
    <property type="entry name" value="S-adenosyl-L-methionine-dependent methyltransferases"/>
    <property type="match status" value="1"/>
</dbReference>
<dbReference type="RefSeq" id="WP_034346386.1">
    <property type="nucleotide sequence ID" value="NZ_FZNG01000009.1"/>
</dbReference>
<dbReference type="OrthoDB" id="9786494at2"/>
<dbReference type="PANTHER" id="PTHR39963:SF1">
    <property type="entry name" value="MNMC-LIKE METHYLTRANSFERASE DOMAIN-CONTAINING PROTEIN"/>
    <property type="match status" value="1"/>
</dbReference>
<dbReference type="EMBL" id="JRPL02000002">
    <property type="protein sequence ID" value="TLD84730.1"/>
    <property type="molecule type" value="Genomic_DNA"/>
</dbReference>